<dbReference type="InterPro" id="IPR036259">
    <property type="entry name" value="MFS_trans_sf"/>
</dbReference>
<feature type="signal peptide" evidence="3">
    <location>
        <begin position="1"/>
        <end position="16"/>
    </location>
</feature>
<dbReference type="Gene3D" id="1.20.1250.20">
    <property type="entry name" value="MFS general substrate transporter like domains"/>
    <property type="match status" value="2"/>
</dbReference>
<protein>
    <submittedName>
        <fullName evidence="4">MFS permease</fullName>
    </submittedName>
</protein>
<dbReference type="PANTHER" id="PTHR11360">
    <property type="entry name" value="MONOCARBOXYLATE TRANSPORTER"/>
    <property type="match status" value="1"/>
</dbReference>
<evidence type="ECO:0000313" key="4">
    <source>
        <dbReference type="EMBL" id="EGD82660.1"/>
    </source>
</evidence>
<feature type="region of interest" description="Disordered" evidence="1">
    <location>
        <begin position="83"/>
        <end position="120"/>
    </location>
</feature>
<keyword evidence="5" id="KW-1185">Reference proteome</keyword>
<feature type="chain" id="PRO_5003287111" evidence="3">
    <location>
        <begin position="17"/>
        <end position="707"/>
    </location>
</feature>
<feature type="transmembrane region" description="Helical" evidence="2">
    <location>
        <begin position="189"/>
        <end position="210"/>
    </location>
</feature>
<feature type="transmembrane region" description="Helical" evidence="2">
    <location>
        <begin position="249"/>
        <end position="269"/>
    </location>
</feature>
<evidence type="ECO:0000256" key="2">
    <source>
        <dbReference type="SAM" id="Phobius"/>
    </source>
</evidence>
<feature type="transmembrane region" description="Helical" evidence="2">
    <location>
        <begin position="467"/>
        <end position="491"/>
    </location>
</feature>
<dbReference type="Proteomes" id="UP000007799">
    <property type="component" value="Unassembled WGS sequence"/>
</dbReference>
<proteinExistence type="predicted"/>
<feature type="transmembrane region" description="Helical" evidence="2">
    <location>
        <begin position="147"/>
        <end position="169"/>
    </location>
</feature>
<feature type="compositionally biased region" description="Polar residues" evidence="1">
    <location>
        <begin position="107"/>
        <end position="116"/>
    </location>
</feature>
<dbReference type="InterPro" id="IPR050327">
    <property type="entry name" value="Proton-linked_MCT"/>
</dbReference>
<dbReference type="KEGG" id="sre:PTSG_03318"/>
<dbReference type="Pfam" id="PF07690">
    <property type="entry name" value="MFS_1"/>
    <property type="match status" value="1"/>
</dbReference>
<evidence type="ECO:0000256" key="1">
    <source>
        <dbReference type="SAM" id="MobiDB-lite"/>
    </source>
</evidence>
<feature type="transmembrane region" description="Helical" evidence="2">
    <location>
        <begin position="222"/>
        <end position="243"/>
    </location>
</feature>
<feature type="transmembrane region" description="Helical" evidence="2">
    <location>
        <begin position="657"/>
        <end position="675"/>
    </location>
</feature>
<dbReference type="OMA" id="DDWTLSQ"/>
<keyword evidence="2" id="KW-0812">Transmembrane</keyword>
<reference evidence="4" key="1">
    <citation type="submission" date="2009-08" db="EMBL/GenBank/DDBJ databases">
        <title>Annotation of Salpingoeca rosetta.</title>
        <authorList>
            <consortium name="The Broad Institute Genome Sequencing Platform"/>
            <person name="Russ C."/>
            <person name="Cuomo C."/>
            <person name="Burger G."/>
            <person name="Gray M.W."/>
            <person name="Holland P.W.H."/>
            <person name="King N."/>
            <person name="Lang F.B.F."/>
            <person name="Roger A.J."/>
            <person name="Ruiz-Trillo I."/>
            <person name="Young S.K."/>
            <person name="Zeng Q."/>
            <person name="Gargeya S."/>
            <person name="Alvarado L."/>
            <person name="Berlin A."/>
            <person name="Chapman S.B."/>
            <person name="Chen Z."/>
            <person name="Freedman E."/>
            <person name="Gellesch M."/>
            <person name="Goldberg J."/>
            <person name="Griggs A."/>
            <person name="Gujja S."/>
            <person name="Heilman E."/>
            <person name="Heiman D."/>
            <person name="Howarth C."/>
            <person name="Mehta T."/>
            <person name="Neiman D."/>
            <person name="Pearson M."/>
            <person name="Roberts A."/>
            <person name="Saif S."/>
            <person name="Shea T."/>
            <person name="Shenoy N."/>
            <person name="Sisk P."/>
            <person name="Stolte C."/>
            <person name="Sykes S."/>
            <person name="White J."/>
            <person name="Yandava C."/>
            <person name="Haas B."/>
            <person name="Nusbaum C."/>
            <person name="Birren B."/>
        </authorList>
    </citation>
    <scope>NUCLEOTIDE SEQUENCE [LARGE SCALE GENOMIC DNA]</scope>
    <source>
        <strain evidence="4">ATCC 50818</strain>
    </source>
</reference>
<feature type="compositionally biased region" description="Low complexity" evidence="1">
    <location>
        <begin position="697"/>
        <end position="707"/>
    </location>
</feature>
<dbReference type="eggNOG" id="ENOG502QWN5">
    <property type="taxonomic scope" value="Eukaryota"/>
</dbReference>
<keyword evidence="2" id="KW-1133">Transmembrane helix</keyword>
<dbReference type="InParanoid" id="F2U4U4"/>
<dbReference type="EMBL" id="GL832961">
    <property type="protein sequence ID" value="EGD82660.1"/>
    <property type="molecule type" value="Genomic_DNA"/>
</dbReference>
<dbReference type="CDD" id="cd17353">
    <property type="entry name" value="MFS_OFA_like"/>
    <property type="match status" value="1"/>
</dbReference>
<name>F2U4U4_SALR5</name>
<accession>F2U4U4</accession>
<sequence length="707" mass="74445">MLFVVGARAPSLLVTAAPLRAVPALFCTERTASAATVTTGVAHSDRQERQWEQGWRQQRSHFATLAGSAPHSLVSWPSLPSTSSLKDRSDMDDDALSSPRASARHQGLTSDGSPVQVSRRKASSIAAKVQHFLSKENTIAPPNYNRFWNVPFSFMVQVSVGSVYAWSVFNSPLTRDLGVVASAADDWTLSQVLPIFSMCAFTLGLTTAFLGPWAERKGPRMVATAAGLAWGGGLMLTGLGTMLHELPLLYLGYGVFGGIGWGLGYISPVSTLMRWFPDRRGLATGLALTAFGGGAMLATPVNEALFSAFYEMPTYLGAVDSVDLVTENGRRFADVSGQLQEVVIASATDLSKAGISGDAGVYAVGTGSTGAAKTFFALGASYLTLMLAGAMGQRVPPEGWKPEGFVEPKTENKMMTSGNVHYTTALKTPQFYLLWLAVAGNAVAGVTVMSCAKNIMTDVFGSALPHIVTGTFAAGYVAALSGINMVGRLGWAAASDYLGRKNTYFLFGLGIPVMAGLPSLTNYLIENPATTPLYIFAAGTALTMSFYGGIFSVLPAYLADIFGQKHVGAIHGRQLTAWSAAALGGPLLLSTLRDSSYKAAVDDLAGKCDPALFQTKFGAPMSSLSELVDAKTVTIGSLMEIAPAGTLDPTPSLYNTALYSMAGLLTCAVLCNAMIRPVDPKYMLKENKAPPPPAVAPPAAAATTKQQ</sequence>
<dbReference type="AlphaFoldDB" id="F2U4U4"/>
<feature type="transmembrane region" description="Helical" evidence="2">
    <location>
        <begin position="374"/>
        <end position="392"/>
    </location>
</feature>
<dbReference type="OrthoDB" id="410267at2759"/>
<keyword evidence="3" id="KW-0732">Signal</keyword>
<dbReference type="GeneID" id="16076482"/>
<feature type="region of interest" description="Disordered" evidence="1">
    <location>
        <begin position="686"/>
        <end position="707"/>
    </location>
</feature>
<dbReference type="PANTHER" id="PTHR11360:SF317">
    <property type="entry name" value="MAJOR FACILITATOR SUPERFAMILY (MFS) PROFILE DOMAIN-CONTAINING PROTEIN-RELATED"/>
    <property type="match status" value="1"/>
</dbReference>
<evidence type="ECO:0000256" key="3">
    <source>
        <dbReference type="SAM" id="SignalP"/>
    </source>
</evidence>
<dbReference type="SUPFAM" id="SSF103473">
    <property type="entry name" value="MFS general substrate transporter"/>
    <property type="match status" value="1"/>
</dbReference>
<feature type="transmembrane region" description="Helical" evidence="2">
    <location>
        <begin position="431"/>
        <end position="455"/>
    </location>
</feature>
<gene>
    <name evidence="4" type="ORF">PTSG_03318</name>
</gene>
<organism evidence="5">
    <name type="scientific">Salpingoeca rosetta (strain ATCC 50818 / BSB-021)</name>
    <dbReference type="NCBI Taxonomy" id="946362"/>
    <lineage>
        <taxon>Eukaryota</taxon>
        <taxon>Choanoflagellata</taxon>
        <taxon>Craspedida</taxon>
        <taxon>Salpingoecidae</taxon>
        <taxon>Salpingoeca</taxon>
    </lineage>
</organism>
<feature type="transmembrane region" description="Helical" evidence="2">
    <location>
        <begin position="503"/>
        <end position="525"/>
    </location>
</feature>
<feature type="transmembrane region" description="Helical" evidence="2">
    <location>
        <begin position="531"/>
        <end position="554"/>
    </location>
</feature>
<dbReference type="RefSeq" id="XP_004995896.1">
    <property type="nucleotide sequence ID" value="XM_004995839.1"/>
</dbReference>
<dbReference type="InterPro" id="IPR011701">
    <property type="entry name" value="MFS"/>
</dbReference>
<dbReference type="GO" id="GO:0022857">
    <property type="term" value="F:transmembrane transporter activity"/>
    <property type="evidence" value="ECO:0007669"/>
    <property type="project" value="InterPro"/>
</dbReference>
<evidence type="ECO:0000313" key="5">
    <source>
        <dbReference type="Proteomes" id="UP000007799"/>
    </source>
</evidence>
<keyword evidence="2" id="KW-0472">Membrane</keyword>